<sequence>MAGHPDFLSRFIPFARATGSGACYAPWRCGDFLAWPYRNFGPTPPEDADALREEVEEAYGARFRARAGRYVPATSPPRPGTSPPARPLAAPRPAPRGELHAA</sequence>
<proteinExistence type="predicted"/>
<evidence type="ECO:0000256" key="1">
    <source>
        <dbReference type="SAM" id="MobiDB-lite"/>
    </source>
</evidence>
<evidence type="ECO:0000313" key="3">
    <source>
        <dbReference type="Proteomes" id="UP001596540"/>
    </source>
</evidence>
<organism evidence="2 3">
    <name type="scientific">Marinactinospora rubrisoli</name>
    <dbReference type="NCBI Taxonomy" id="2715399"/>
    <lineage>
        <taxon>Bacteria</taxon>
        <taxon>Bacillati</taxon>
        <taxon>Actinomycetota</taxon>
        <taxon>Actinomycetes</taxon>
        <taxon>Streptosporangiales</taxon>
        <taxon>Nocardiopsidaceae</taxon>
        <taxon>Marinactinospora</taxon>
    </lineage>
</organism>
<evidence type="ECO:0000313" key="2">
    <source>
        <dbReference type="EMBL" id="MFC7330757.1"/>
    </source>
</evidence>
<dbReference type="RefSeq" id="WP_379873405.1">
    <property type="nucleotide sequence ID" value="NZ_JBHTBH010000014.1"/>
</dbReference>
<keyword evidence="3" id="KW-1185">Reference proteome</keyword>
<dbReference type="EMBL" id="JBHTBH010000014">
    <property type="protein sequence ID" value="MFC7330757.1"/>
    <property type="molecule type" value="Genomic_DNA"/>
</dbReference>
<protein>
    <submittedName>
        <fullName evidence="2">Uncharacterized protein</fullName>
    </submittedName>
</protein>
<name>A0ABW2KLA0_9ACTN</name>
<comment type="caution">
    <text evidence="2">The sequence shown here is derived from an EMBL/GenBank/DDBJ whole genome shotgun (WGS) entry which is preliminary data.</text>
</comment>
<gene>
    <name evidence="2" type="ORF">ACFQRF_23780</name>
</gene>
<feature type="compositionally biased region" description="Pro residues" evidence="1">
    <location>
        <begin position="74"/>
        <end position="94"/>
    </location>
</feature>
<feature type="region of interest" description="Disordered" evidence="1">
    <location>
        <begin position="69"/>
        <end position="102"/>
    </location>
</feature>
<accession>A0ABW2KLA0</accession>
<dbReference type="Proteomes" id="UP001596540">
    <property type="component" value="Unassembled WGS sequence"/>
</dbReference>
<reference evidence="3" key="1">
    <citation type="journal article" date="2019" name="Int. J. Syst. Evol. Microbiol.">
        <title>The Global Catalogue of Microorganisms (GCM) 10K type strain sequencing project: providing services to taxonomists for standard genome sequencing and annotation.</title>
        <authorList>
            <consortium name="The Broad Institute Genomics Platform"/>
            <consortium name="The Broad Institute Genome Sequencing Center for Infectious Disease"/>
            <person name="Wu L."/>
            <person name="Ma J."/>
        </authorList>
    </citation>
    <scope>NUCLEOTIDE SEQUENCE [LARGE SCALE GENOMIC DNA]</scope>
    <source>
        <strain evidence="3">CGMCC 4.7382</strain>
    </source>
</reference>